<sequence>MPLPYDPGAWKAIDQPPAVPITASQRAKINSATSSTCSLSRAAEPYSPTWSSRARRGGRGRQGRGGCEEDSADEYEDANGQSPTRSRSRSGSVRSRGSRAQAQARPRNIVPPARSSGVGLGLYDFRPSTSLSGSLSFSPRRVGFTPCAPGTAYGSLSTSYTPPRLLPSCPALLLFLCLCLWRGWGREWAGM</sequence>
<organism evidence="2 3">
    <name type="scientific">Galerina marginata (strain CBS 339.88)</name>
    <dbReference type="NCBI Taxonomy" id="685588"/>
    <lineage>
        <taxon>Eukaryota</taxon>
        <taxon>Fungi</taxon>
        <taxon>Dikarya</taxon>
        <taxon>Basidiomycota</taxon>
        <taxon>Agaricomycotina</taxon>
        <taxon>Agaricomycetes</taxon>
        <taxon>Agaricomycetidae</taxon>
        <taxon>Agaricales</taxon>
        <taxon>Agaricineae</taxon>
        <taxon>Strophariaceae</taxon>
        <taxon>Galerina</taxon>
    </lineage>
</organism>
<feature type="compositionally biased region" description="Polar residues" evidence="1">
    <location>
        <begin position="22"/>
        <end position="39"/>
    </location>
</feature>
<name>A0A067SA00_GALM3</name>
<evidence type="ECO:0000313" key="3">
    <source>
        <dbReference type="Proteomes" id="UP000027222"/>
    </source>
</evidence>
<dbReference type="Proteomes" id="UP000027222">
    <property type="component" value="Unassembled WGS sequence"/>
</dbReference>
<feature type="region of interest" description="Disordered" evidence="1">
    <location>
        <begin position="1"/>
        <end position="113"/>
    </location>
</feature>
<accession>A0A067SA00</accession>
<evidence type="ECO:0000313" key="2">
    <source>
        <dbReference type="EMBL" id="KDR67676.1"/>
    </source>
</evidence>
<dbReference type="HOGENOM" id="CLU_1421501_0_0_1"/>
<feature type="compositionally biased region" description="Acidic residues" evidence="1">
    <location>
        <begin position="68"/>
        <end position="77"/>
    </location>
</feature>
<reference evidence="3" key="1">
    <citation type="journal article" date="2014" name="Proc. Natl. Acad. Sci. U.S.A.">
        <title>Extensive sampling of basidiomycete genomes demonstrates inadequacy of the white-rot/brown-rot paradigm for wood decay fungi.</title>
        <authorList>
            <person name="Riley R."/>
            <person name="Salamov A.A."/>
            <person name="Brown D.W."/>
            <person name="Nagy L.G."/>
            <person name="Floudas D."/>
            <person name="Held B.W."/>
            <person name="Levasseur A."/>
            <person name="Lombard V."/>
            <person name="Morin E."/>
            <person name="Otillar R."/>
            <person name="Lindquist E.A."/>
            <person name="Sun H."/>
            <person name="LaButti K.M."/>
            <person name="Schmutz J."/>
            <person name="Jabbour D."/>
            <person name="Luo H."/>
            <person name="Baker S.E."/>
            <person name="Pisabarro A.G."/>
            <person name="Walton J.D."/>
            <person name="Blanchette R.A."/>
            <person name="Henrissat B."/>
            <person name="Martin F."/>
            <person name="Cullen D."/>
            <person name="Hibbett D.S."/>
            <person name="Grigoriev I.V."/>
        </authorList>
    </citation>
    <scope>NUCLEOTIDE SEQUENCE [LARGE SCALE GENOMIC DNA]</scope>
    <source>
        <strain evidence="3">CBS 339.88</strain>
    </source>
</reference>
<dbReference type="EMBL" id="KL142413">
    <property type="protein sequence ID" value="KDR67676.1"/>
    <property type="molecule type" value="Genomic_DNA"/>
</dbReference>
<gene>
    <name evidence="2" type="ORF">GALMADRAFT_161470</name>
</gene>
<dbReference type="OrthoDB" id="2507743at2759"/>
<feature type="compositionally biased region" description="Low complexity" evidence="1">
    <location>
        <begin position="80"/>
        <end position="107"/>
    </location>
</feature>
<proteinExistence type="predicted"/>
<keyword evidence="3" id="KW-1185">Reference proteome</keyword>
<feature type="compositionally biased region" description="Basic residues" evidence="1">
    <location>
        <begin position="53"/>
        <end position="62"/>
    </location>
</feature>
<protein>
    <submittedName>
        <fullName evidence="2">Uncharacterized protein</fullName>
    </submittedName>
</protein>
<evidence type="ECO:0000256" key="1">
    <source>
        <dbReference type="SAM" id="MobiDB-lite"/>
    </source>
</evidence>
<dbReference type="AlphaFoldDB" id="A0A067SA00"/>